<comment type="similarity">
    <text evidence="9">Belongs to the MntA antitoxin family.</text>
</comment>
<evidence type="ECO:0000259" key="10">
    <source>
        <dbReference type="Pfam" id="PF01909"/>
    </source>
</evidence>
<evidence type="ECO:0000256" key="9">
    <source>
        <dbReference type="ARBA" id="ARBA00038276"/>
    </source>
</evidence>
<evidence type="ECO:0000256" key="4">
    <source>
        <dbReference type="ARBA" id="ARBA00022695"/>
    </source>
</evidence>
<sequence>MIALAAAHGATNLRVFGSAARGIDTSESDIDLKADIAPRTGLLALARLERELGDQLGTKVDVVASGLREHLSERVVKEAVPL</sequence>
<proteinExistence type="inferred from homology"/>
<feature type="domain" description="Polymerase nucleotidyl transferase" evidence="10">
    <location>
        <begin position="11"/>
        <end position="72"/>
    </location>
</feature>
<keyword evidence="4" id="KW-0548">Nucleotidyltransferase</keyword>
<evidence type="ECO:0000256" key="2">
    <source>
        <dbReference type="ARBA" id="ARBA00022649"/>
    </source>
</evidence>
<dbReference type="CDD" id="cd05403">
    <property type="entry name" value="NT_KNTase_like"/>
    <property type="match status" value="1"/>
</dbReference>
<dbReference type="EMBL" id="SOFE01000014">
    <property type="protein sequence ID" value="TFB85193.1"/>
    <property type="molecule type" value="Genomic_DNA"/>
</dbReference>
<evidence type="ECO:0000256" key="1">
    <source>
        <dbReference type="ARBA" id="ARBA00001946"/>
    </source>
</evidence>
<dbReference type="GO" id="GO:0016779">
    <property type="term" value="F:nucleotidyltransferase activity"/>
    <property type="evidence" value="ECO:0007669"/>
    <property type="project" value="UniProtKB-KW"/>
</dbReference>
<dbReference type="Pfam" id="PF01909">
    <property type="entry name" value="NTP_transf_2"/>
    <property type="match status" value="1"/>
</dbReference>
<protein>
    <recommendedName>
        <fullName evidence="10">Polymerase nucleotidyl transferase domain-containing protein</fullName>
    </recommendedName>
</protein>
<dbReference type="PANTHER" id="PTHR33571">
    <property type="entry name" value="SSL8005 PROTEIN"/>
    <property type="match status" value="1"/>
</dbReference>
<keyword evidence="5" id="KW-0479">Metal-binding</keyword>
<evidence type="ECO:0000256" key="7">
    <source>
        <dbReference type="ARBA" id="ARBA00022840"/>
    </source>
</evidence>
<comment type="cofactor">
    <cofactor evidence="1">
        <name>Mg(2+)</name>
        <dbReference type="ChEBI" id="CHEBI:18420"/>
    </cofactor>
</comment>
<dbReference type="InterPro" id="IPR043519">
    <property type="entry name" value="NT_sf"/>
</dbReference>
<keyword evidence="8" id="KW-0460">Magnesium</keyword>
<dbReference type="Gene3D" id="3.30.460.10">
    <property type="entry name" value="Beta Polymerase, domain 2"/>
    <property type="match status" value="1"/>
</dbReference>
<keyword evidence="6" id="KW-0547">Nucleotide-binding</keyword>
<reference evidence="11 12" key="1">
    <citation type="submission" date="2019-03" db="EMBL/GenBank/DDBJ databases">
        <title>Genomics of glacier-inhabiting Cryobacterium strains.</title>
        <authorList>
            <person name="Liu Q."/>
            <person name="Xin Y.-H."/>
        </authorList>
    </citation>
    <scope>NUCLEOTIDE SEQUENCE [LARGE SCALE GENOMIC DNA]</scope>
    <source>
        <strain evidence="11 12">Hh34</strain>
    </source>
</reference>
<dbReference type="RefSeq" id="WP_092447937.1">
    <property type="nucleotide sequence ID" value="NZ_BKAC01000003.1"/>
</dbReference>
<organism evidence="11 12">
    <name type="scientific">Cryobacterium levicorallinum</name>
    <dbReference type="NCBI Taxonomy" id="995038"/>
    <lineage>
        <taxon>Bacteria</taxon>
        <taxon>Bacillati</taxon>
        <taxon>Actinomycetota</taxon>
        <taxon>Actinomycetes</taxon>
        <taxon>Micrococcales</taxon>
        <taxon>Microbacteriaceae</taxon>
        <taxon>Cryobacterium</taxon>
    </lineage>
</organism>
<dbReference type="InterPro" id="IPR002934">
    <property type="entry name" value="Polymerase_NTP_transf_dom"/>
</dbReference>
<dbReference type="PANTHER" id="PTHR33571:SF12">
    <property type="entry name" value="BSL3053 PROTEIN"/>
    <property type="match status" value="1"/>
</dbReference>
<keyword evidence="7" id="KW-0067">ATP-binding</keyword>
<dbReference type="Proteomes" id="UP000297963">
    <property type="component" value="Unassembled WGS sequence"/>
</dbReference>
<evidence type="ECO:0000256" key="6">
    <source>
        <dbReference type="ARBA" id="ARBA00022741"/>
    </source>
</evidence>
<name>A0A4R8VLR0_9MICO</name>
<dbReference type="SUPFAM" id="SSF81301">
    <property type="entry name" value="Nucleotidyltransferase"/>
    <property type="match status" value="1"/>
</dbReference>
<keyword evidence="3" id="KW-0808">Transferase</keyword>
<dbReference type="GO" id="GO:0046872">
    <property type="term" value="F:metal ion binding"/>
    <property type="evidence" value="ECO:0007669"/>
    <property type="project" value="UniProtKB-KW"/>
</dbReference>
<accession>A0A4R8VLR0</accession>
<dbReference type="InterPro" id="IPR052038">
    <property type="entry name" value="Type-VII_TA_antitoxin"/>
</dbReference>
<evidence type="ECO:0000256" key="5">
    <source>
        <dbReference type="ARBA" id="ARBA00022723"/>
    </source>
</evidence>
<keyword evidence="2" id="KW-1277">Toxin-antitoxin system</keyword>
<dbReference type="AlphaFoldDB" id="A0A4R8VLR0"/>
<evidence type="ECO:0000313" key="12">
    <source>
        <dbReference type="Proteomes" id="UP000297963"/>
    </source>
</evidence>
<dbReference type="GO" id="GO:0005524">
    <property type="term" value="F:ATP binding"/>
    <property type="evidence" value="ECO:0007669"/>
    <property type="project" value="UniProtKB-KW"/>
</dbReference>
<evidence type="ECO:0000256" key="8">
    <source>
        <dbReference type="ARBA" id="ARBA00022842"/>
    </source>
</evidence>
<gene>
    <name evidence="11" type="ORF">E3O11_07760</name>
</gene>
<evidence type="ECO:0000313" key="11">
    <source>
        <dbReference type="EMBL" id="TFB85193.1"/>
    </source>
</evidence>
<comment type="caution">
    <text evidence="11">The sequence shown here is derived from an EMBL/GenBank/DDBJ whole genome shotgun (WGS) entry which is preliminary data.</text>
</comment>
<evidence type="ECO:0000256" key="3">
    <source>
        <dbReference type="ARBA" id="ARBA00022679"/>
    </source>
</evidence>